<feature type="transmembrane region" description="Helical" evidence="1">
    <location>
        <begin position="15"/>
        <end position="35"/>
    </location>
</feature>
<evidence type="ECO:0000313" key="2">
    <source>
        <dbReference type="EMBL" id="WKN38002.1"/>
    </source>
</evidence>
<dbReference type="Pfam" id="PF18943">
    <property type="entry name" value="DUF5690"/>
    <property type="match status" value="1"/>
</dbReference>
<name>A0AA49GNB7_9BACT</name>
<dbReference type="EMBL" id="CP120682">
    <property type="protein sequence ID" value="WKN38002.1"/>
    <property type="molecule type" value="Genomic_DNA"/>
</dbReference>
<protein>
    <submittedName>
        <fullName evidence="2">DUF5690 family protein</fullName>
    </submittedName>
</protein>
<dbReference type="AlphaFoldDB" id="A0AA49GNB7"/>
<keyword evidence="1" id="KW-0812">Transmembrane</keyword>
<reference evidence="2" key="1">
    <citation type="journal article" date="2023" name="Comput. Struct. Biotechnol. J.">
        <title>Discovery of a novel marine Bacteroidetes with a rich repertoire of carbohydrate-active enzymes.</title>
        <authorList>
            <person name="Chen B."/>
            <person name="Liu G."/>
            <person name="Chen Q."/>
            <person name="Wang H."/>
            <person name="Liu L."/>
            <person name="Tang K."/>
        </authorList>
    </citation>
    <scope>NUCLEOTIDE SEQUENCE</scope>
    <source>
        <strain evidence="2">TK19036</strain>
    </source>
</reference>
<dbReference type="SUPFAM" id="SSF103473">
    <property type="entry name" value="MFS general substrate transporter"/>
    <property type="match status" value="1"/>
</dbReference>
<organism evidence="2">
    <name type="scientific">Roseihalotalea indica</name>
    <dbReference type="NCBI Taxonomy" id="2867963"/>
    <lineage>
        <taxon>Bacteria</taxon>
        <taxon>Pseudomonadati</taxon>
        <taxon>Bacteroidota</taxon>
        <taxon>Cytophagia</taxon>
        <taxon>Cytophagales</taxon>
        <taxon>Catalimonadaceae</taxon>
        <taxon>Roseihalotalea</taxon>
    </lineage>
</organism>
<keyword evidence="1" id="KW-0472">Membrane</keyword>
<feature type="transmembrane region" description="Helical" evidence="1">
    <location>
        <begin position="86"/>
        <end position="106"/>
    </location>
</feature>
<evidence type="ECO:0000256" key="1">
    <source>
        <dbReference type="SAM" id="Phobius"/>
    </source>
</evidence>
<keyword evidence="1" id="KW-1133">Transmembrane helix</keyword>
<proteinExistence type="predicted"/>
<feature type="transmembrane region" description="Helical" evidence="1">
    <location>
        <begin position="295"/>
        <end position="315"/>
    </location>
</feature>
<sequence length="441" mass="49137">MTTKLTAWLQHTNKWTFSIYAIVASFCTYSCMYAFRKPFAVATFSDISFWGIDYKILLITAQVLGYTLSKFIGIKVVSEMSGSKRAVSIVVLIGLAGLALLGFALVPAPYNIAFLFLNGLPLGMVWGLVFSYLEGRQTTEILGAGLSVSFIFSSGFVKTIGQYVMLNWGVSEYWMPLVTGMLFALPLLLFVGMLHQIPPPSAEDERLRTKREPMNQAQRQQFLRTFAGGIILLVLAYILLTAFRDFRDNFAAEIWNALGYGDTPAIFTLTEVPIALCVLVVMGLLMFIQNNQRALATYHLLIAFGFLLLGGSTLAFEREWISAPVWMTLTGLGLYLGYVPFNSILFDRLLATFRYVGTAGFLIYVADSFGYLGSVGVLFYKNFGQGDVSWLNFFIRSSYIITFAGSGLMLLALWYFQHKQTVWKTIIATHSSKHAVTAGEI</sequence>
<dbReference type="InterPro" id="IPR036259">
    <property type="entry name" value="MFS_trans_sf"/>
</dbReference>
<feature type="transmembrane region" description="Helical" evidence="1">
    <location>
        <begin position="321"/>
        <end position="341"/>
    </location>
</feature>
<feature type="transmembrane region" description="Helical" evidence="1">
    <location>
        <begin position="140"/>
        <end position="161"/>
    </location>
</feature>
<reference evidence="2" key="2">
    <citation type="journal article" date="2024" name="Antonie Van Leeuwenhoek">
        <title>Roseihalotalea indica gen. nov., sp. nov., a halophilic Bacteroidetes from mesopelagic Southwest Indian Ocean with higher carbohydrate metabolic potential.</title>
        <authorList>
            <person name="Chen B."/>
            <person name="Zhang M."/>
            <person name="Lin D."/>
            <person name="Ye J."/>
            <person name="Tang K."/>
        </authorList>
    </citation>
    <scope>NUCLEOTIDE SEQUENCE</scope>
    <source>
        <strain evidence="2">TK19036</strain>
    </source>
</reference>
<feature type="transmembrane region" description="Helical" evidence="1">
    <location>
        <begin position="112"/>
        <end position="133"/>
    </location>
</feature>
<feature type="transmembrane region" description="Helical" evidence="1">
    <location>
        <begin position="263"/>
        <end position="288"/>
    </location>
</feature>
<accession>A0AA49GNB7</accession>
<dbReference type="InterPro" id="IPR043745">
    <property type="entry name" value="DUF5690"/>
</dbReference>
<feature type="transmembrane region" description="Helical" evidence="1">
    <location>
        <begin position="222"/>
        <end position="243"/>
    </location>
</feature>
<feature type="transmembrane region" description="Helical" evidence="1">
    <location>
        <begin position="393"/>
        <end position="416"/>
    </location>
</feature>
<gene>
    <name evidence="2" type="ORF">K4G66_04680</name>
</gene>
<feature type="transmembrane region" description="Helical" evidence="1">
    <location>
        <begin position="353"/>
        <end position="373"/>
    </location>
</feature>
<feature type="transmembrane region" description="Helical" evidence="1">
    <location>
        <begin position="173"/>
        <end position="194"/>
    </location>
</feature>